<organism evidence="1 2">
    <name type="scientific">Puccinia sorghi</name>
    <dbReference type="NCBI Taxonomy" id="27349"/>
    <lineage>
        <taxon>Eukaryota</taxon>
        <taxon>Fungi</taxon>
        <taxon>Dikarya</taxon>
        <taxon>Basidiomycota</taxon>
        <taxon>Pucciniomycotina</taxon>
        <taxon>Pucciniomycetes</taxon>
        <taxon>Pucciniales</taxon>
        <taxon>Pucciniaceae</taxon>
        <taxon>Puccinia</taxon>
    </lineage>
</organism>
<gene>
    <name evidence="1" type="ORF">VP01_1810g2</name>
</gene>
<sequence>MFLEKHELWHSTPSAMNSTGTATLVNHLGDPLVLENAMLVPTLNRYLISIPRLFKNEIVITKTVDKGAYILIDKNFKLLGSLKNNLLELHASQFEVMNSHSSCYRPSPDNPNWHARLGHPKKQCWS</sequence>
<name>A0A0L6VE31_9BASI</name>
<dbReference type="OrthoDB" id="8029976at2759"/>
<evidence type="ECO:0000313" key="1">
    <source>
        <dbReference type="EMBL" id="KNZ59041.1"/>
    </source>
</evidence>
<dbReference type="AlphaFoldDB" id="A0A0L6VE31"/>
<keyword evidence="2" id="KW-1185">Reference proteome</keyword>
<dbReference type="VEuPathDB" id="FungiDB:VP01_1810g2"/>
<reference evidence="1 2" key="1">
    <citation type="submission" date="2015-08" db="EMBL/GenBank/DDBJ databases">
        <title>Next Generation Sequencing and Analysis of the Genome of Puccinia sorghi L Schw, the Causal Agent of Maize Common Rust.</title>
        <authorList>
            <person name="Rochi L."/>
            <person name="Burguener G."/>
            <person name="Darino M."/>
            <person name="Turjanski A."/>
            <person name="Kreff E."/>
            <person name="Dieguez M.J."/>
            <person name="Sacco F."/>
        </authorList>
    </citation>
    <scope>NUCLEOTIDE SEQUENCE [LARGE SCALE GENOMIC DNA]</scope>
    <source>
        <strain evidence="1 2">RO10H11247</strain>
    </source>
</reference>
<dbReference type="EMBL" id="LAVV01006627">
    <property type="protein sequence ID" value="KNZ59041.1"/>
    <property type="molecule type" value="Genomic_DNA"/>
</dbReference>
<dbReference type="Proteomes" id="UP000037035">
    <property type="component" value="Unassembled WGS sequence"/>
</dbReference>
<comment type="caution">
    <text evidence="1">The sequence shown here is derived from an EMBL/GenBank/DDBJ whole genome shotgun (WGS) entry which is preliminary data.</text>
</comment>
<accession>A0A0L6VE31</accession>
<evidence type="ECO:0008006" key="3">
    <source>
        <dbReference type="Google" id="ProtNLM"/>
    </source>
</evidence>
<protein>
    <recommendedName>
        <fullName evidence="3">GAG-pre-integrase domain-containing protein</fullName>
    </recommendedName>
</protein>
<evidence type="ECO:0000313" key="2">
    <source>
        <dbReference type="Proteomes" id="UP000037035"/>
    </source>
</evidence>
<proteinExistence type="predicted"/>